<dbReference type="Proteomes" id="UP001232245">
    <property type="component" value="Unassembled WGS sequence"/>
</dbReference>
<reference evidence="2 3" key="1">
    <citation type="submission" date="2023-07" db="EMBL/GenBank/DDBJ databases">
        <title>Genomic Encyclopedia of Type Strains, Phase IV (KMG-IV): sequencing the most valuable type-strain genomes for metagenomic binning, comparative biology and taxonomic classification.</title>
        <authorList>
            <person name="Goeker M."/>
        </authorList>
    </citation>
    <scope>NUCLEOTIDE SEQUENCE [LARGE SCALE GENOMIC DNA]</scope>
    <source>
        <strain evidence="2 3">DSM 17723</strain>
    </source>
</reference>
<protein>
    <submittedName>
        <fullName evidence="2">Uncharacterized protein</fullName>
    </submittedName>
</protein>
<organism evidence="2 3">
    <name type="scientific">Metabacillus niabensis</name>
    <dbReference type="NCBI Taxonomy" id="324854"/>
    <lineage>
        <taxon>Bacteria</taxon>
        <taxon>Bacillati</taxon>
        <taxon>Bacillota</taxon>
        <taxon>Bacilli</taxon>
        <taxon>Bacillales</taxon>
        <taxon>Bacillaceae</taxon>
        <taxon>Metabacillus</taxon>
    </lineage>
</organism>
<proteinExistence type="predicted"/>
<keyword evidence="3" id="KW-1185">Reference proteome</keyword>
<feature type="transmembrane region" description="Helical" evidence="1">
    <location>
        <begin position="12"/>
        <end position="30"/>
    </location>
</feature>
<gene>
    <name evidence="2" type="ORF">J2S02_004276</name>
</gene>
<name>A0ABT9Z7K9_9BACI</name>
<keyword evidence="1" id="KW-0812">Transmembrane</keyword>
<comment type="caution">
    <text evidence="2">The sequence shown here is derived from an EMBL/GenBank/DDBJ whole genome shotgun (WGS) entry which is preliminary data.</text>
</comment>
<keyword evidence="1" id="KW-1133">Transmembrane helix</keyword>
<accession>A0ABT9Z7K9</accession>
<evidence type="ECO:0000313" key="3">
    <source>
        <dbReference type="Proteomes" id="UP001232245"/>
    </source>
</evidence>
<dbReference type="EMBL" id="JAUSTZ010000012">
    <property type="protein sequence ID" value="MDQ0227929.1"/>
    <property type="molecule type" value="Genomic_DNA"/>
</dbReference>
<evidence type="ECO:0000256" key="1">
    <source>
        <dbReference type="SAM" id="Phobius"/>
    </source>
</evidence>
<feature type="transmembrane region" description="Helical" evidence="1">
    <location>
        <begin position="50"/>
        <end position="72"/>
    </location>
</feature>
<keyword evidence="1" id="KW-0472">Membrane</keyword>
<sequence length="88" mass="10657">MELHLPRFINNFYWWCPFTIIFIIIGYHNIFNNWELQLYGFNELEDLGRLLFVLCISLCESSLITVIVWWVIKSLKRILSKPIEESDF</sequence>
<evidence type="ECO:0000313" key="2">
    <source>
        <dbReference type="EMBL" id="MDQ0227929.1"/>
    </source>
</evidence>